<sequence>MRLGWWLFAIVICFTHAQLTRPNTIWAPTRIKFNPLKFGHRITLTFGRNLPRDVNYTYSLRYTEGETRHCSGGRIPRFTKGGTAANRLVILQSQDCVLEMKPGTWDTDERCDCHIPGEEILGITLRTSQRIPLQVRIGGRVYKQEDNGIRKLTGGGLTLGNLPREMPNVFVADIYGIERHSTSLALQFHTDRESGWLFEIRFHQRAISATLRLPPDHRLNRQRAAKSWTVPWQASIDGPYVQLMLAVVEGRILVTLNNRCFAQFPFNTRAYHLEDTSLKYVTVDDRSELLQRPWHSHLLGMQLERWRDTELPPRDHCWDGSENYLQH</sequence>
<gene>
    <name evidence="2" type="ORF">MSPICULIGERA_LOCUS14628</name>
</gene>
<dbReference type="EMBL" id="CATQJA010002643">
    <property type="protein sequence ID" value="CAJ0576333.1"/>
    <property type="molecule type" value="Genomic_DNA"/>
</dbReference>
<organism evidence="2 3">
    <name type="scientific">Mesorhabditis spiculigera</name>
    <dbReference type="NCBI Taxonomy" id="96644"/>
    <lineage>
        <taxon>Eukaryota</taxon>
        <taxon>Metazoa</taxon>
        <taxon>Ecdysozoa</taxon>
        <taxon>Nematoda</taxon>
        <taxon>Chromadorea</taxon>
        <taxon>Rhabditida</taxon>
        <taxon>Rhabditina</taxon>
        <taxon>Rhabditomorpha</taxon>
        <taxon>Rhabditoidea</taxon>
        <taxon>Rhabditidae</taxon>
        <taxon>Mesorhabditinae</taxon>
        <taxon>Mesorhabditis</taxon>
    </lineage>
</organism>
<evidence type="ECO:0000313" key="2">
    <source>
        <dbReference type="EMBL" id="CAJ0576333.1"/>
    </source>
</evidence>
<protein>
    <recommendedName>
        <fullName evidence="4">Galectin</fullName>
    </recommendedName>
</protein>
<feature type="signal peptide" evidence="1">
    <location>
        <begin position="1"/>
        <end position="17"/>
    </location>
</feature>
<dbReference type="AlphaFoldDB" id="A0AA36G8C1"/>
<feature type="non-terminal residue" evidence="2">
    <location>
        <position position="327"/>
    </location>
</feature>
<comment type="caution">
    <text evidence="2">The sequence shown here is derived from an EMBL/GenBank/DDBJ whole genome shotgun (WGS) entry which is preliminary data.</text>
</comment>
<keyword evidence="3" id="KW-1185">Reference proteome</keyword>
<feature type="chain" id="PRO_5041390543" description="Galectin" evidence="1">
    <location>
        <begin position="18"/>
        <end position="327"/>
    </location>
</feature>
<proteinExistence type="predicted"/>
<evidence type="ECO:0000256" key="1">
    <source>
        <dbReference type="SAM" id="SignalP"/>
    </source>
</evidence>
<keyword evidence="1" id="KW-0732">Signal</keyword>
<name>A0AA36G8C1_9BILA</name>
<accession>A0AA36G8C1</accession>
<reference evidence="2" key="1">
    <citation type="submission" date="2023-06" db="EMBL/GenBank/DDBJ databases">
        <authorList>
            <person name="Delattre M."/>
        </authorList>
    </citation>
    <scope>NUCLEOTIDE SEQUENCE</scope>
    <source>
        <strain evidence="2">AF72</strain>
    </source>
</reference>
<evidence type="ECO:0008006" key="4">
    <source>
        <dbReference type="Google" id="ProtNLM"/>
    </source>
</evidence>
<evidence type="ECO:0000313" key="3">
    <source>
        <dbReference type="Proteomes" id="UP001177023"/>
    </source>
</evidence>
<dbReference type="Proteomes" id="UP001177023">
    <property type="component" value="Unassembled WGS sequence"/>
</dbReference>